<proteinExistence type="predicted"/>
<dbReference type="PANTHER" id="PTHR37542:SF1">
    <property type="entry name" value="PRION-INHIBITION AND PROPAGATION HELO DOMAIN-CONTAINING PROTEIN"/>
    <property type="match status" value="1"/>
</dbReference>
<sequence>MLIFHRYGRVAMSKYRTFKDADVEFSERILIIENTWSRISRQLTFLKGVWEALDEEHQDLQKHILLNFQKRLEVAVLEVSRIKLPSPYKDDSALGKRKAAKYSLLVKHSLDRAIRDLHTWAGEFDPTWWLILRIADKAIDKTIDTELAHEMRNESFEVAKHIRDALQTAQPSAKDFFLKEATLNAADRSAIPYSTSELVMLSTSGKSTNFILDSVDCSAVEDVSVFAQNVQELAGRLEKIEPTTFHLLQCLGVSRTRDAKTRKVTSFNFIFKLPKGCVQPRSLRKLLLFTTNPSLNVRLSFARQLATSVSYIHVLDFVHKNIRPETTLVFEADGSPFGPLFLLGFETFRTADGKSLRLTNADRVENMYQHPERQGIAPSTDHRMQHDIYSLGVCLLEIGLWESFVTQDNPTTPSPMFSNNSKSLKTQFTDLAKRHLPPKMGDKYTKIVVNCLTCMDPENEDFGDESEFKDEFGIKIGVKYIEKILLQLGEVSV</sequence>
<protein>
    <recommendedName>
        <fullName evidence="1">Protein kinase domain-containing protein</fullName>
    </recommendedName>
</protein>
<dbReference type="PANTHER" id="PTHR37542">
    <property type="entry name" value="HELO DOMAIN-CONTAINING PROTEIN-RELATED"/>
    <property type="match status" value="1"/>
</dbReference>
<organism evidence="2 3">
    <name type="scientific">Aspergillus lucknowensis</name>
    <dbReference type="NCBI Taxonomy" id="176173"/>
    <lineage>
        <taxon>Eukaryota</taxon>
        <taxon>Fungi</taxon>
        <taxon>Dikarya</taxon>
        <taxon>Ascomycota</taxon>
        <taxon>Pezizomycotina</taxon>
        <taxon>Eurotiomycetes</taxon>
        <taxon>Eurotiomycetidae</taxon>
        <taxon>Eurotiales</taxon>
        <taxon>Aspergillaceae</taxon>
        <taxon>Aspergillus</taxon>
        <taxon>Aspergillus subgen. Nidulantes</taxon>
    </lineage>
</organism>
<dbReference type="InterPro" id="IPR000719">
    <property type="entry name" value="Prot_kinase_dom"/>
</dbReference>
<keyword evidence="3" id="KW-1185">Reference proteome</keyword>
<dbReference type="Gene3D" id="1.10.510.10">
    <property type="entry name" value="Transferase(Phosphotransferase) domain 1"/>
    <property type="match status" value="1"/>
</dbReference>
<dbReference type="SUPFAM" id="SSF56112">
    <property type="entry name" value="Protein kinase-like (PK-like)"/>
    <property type="match status" value="1"/>
</dbReference>
<evidence type="ECO:0000313" key="3">
    <source>
        <dbReference type="Proteomes" id="UP001610432"/>
    </source>
</evidence>
<dbReference type="EMBL" id="JBFXLQ010000023">
    <property type="protein sequence ID" value="KAL2866681.1"/>
    <property type="molecule type" value="Genomic_DNA"/>
</dbReference>
<dbReference type="RefSeq" id="XP_070885660.1">
    <property type="nucleotide sequence ID" value="XM_071024444.1"/>
</dbReference>
<dbReference type="InterPro" id="IPR011009">
    <property type="entry name" value="Kinase-like_dom_sf"/>
</dbReference>
<comment type="caution">
    <text evidence="2">The sequence shown here is derived from an EMBL/GenBank/DDBJ whole genome shotgun (WGS) entry which is preliminary data.</text>
</comment>
<dbReference type="Proteomes" id="UP001610432">
    <property type="component" value="Unassembled WGS sequence"/>
</dbReference>
<evidence type="ECO:0000259" key="1">
    <source>
        <dbReference type="PROSITE" id="PS50011"/>
    </source>
</evidence>
<feature type="domain" description="Protein kinase" evidence="1">
    <location>
        <begin position="193"/>
        <end position="473"/>
    </location>
</feature>
<dbReference type="GeneID" id="98139516"/>
<name>A0ABR4LQE3_9EURO</name>
<accession>A0ABR4LQE3</accession>
<gene>
    <name evidence="2" type="ORF">BJX67DRAFT_121447</name>
</gene>
<reference evidence="2 3" key="1">
    <citation type="submission" date="2024-07" db="EMBL/GenBank/DDBJ databases">
        <title>Section-level genome sequencing and comparative genomics of Aspergillus sections Usti and Cavernicolus.</title>
        <authorList>
            <consortium name="Lawrence Berkeley National Laboratory"/>
            <person name="Nybo J.L."/>
            <person name="Vesth T.C."/>
            <person name="Theobald S."/>
            <person name="Frisvad J.C."/>
            <person name="Larsen T.O."/>
            <person name="Kjaerboelling I."/>
            <person name="Rothschild-Mancinelli K."/>
            <person name="Lyhne E.K."/>
            <person name="Kogle M.E."/>
            <person name="Barry K."/>
            <person name="Clum A."/>
            <person name="Na H."/>
            <person name="Ledsgaard L."/>
            <person name="Lin J."/>
            <person name="Lipzen A."/>
            <person name="Kuo A."/>
            <person name="Riley R."/>
            <person name="Mondo S."/>
            <person name="Labutti K."/>
            <person name="Haridas S."/>
            <person name="Pangalinan J."/>
            <person name="Salamov A.A."/>
            <person name="Simmons B.A."/>
            <person name="Magnuson J.K."/>
            <person name="Chen J."/>
            <person name="Drula E."/>
            <person name="Henrissat B."/>
            <person name="Wiebenga A."/>
            <person name="Lubbers R.J."/>
            <person name="Gomes A.C."/>
            <person name="Macurrencykelacurrency M.R."/>
            <person name="Stajich J."/>
            <person name="Grigoriev I.V."/>
            <person name="Mortensen U.H."/>
            <person name="De Vries R.P."/>
            <person name="Baker S.E."/>
            <person name="Andersen M.R."/>
        </authorList>
    </citation>
    <scope>NUCLEOTIDE SEQUENCE [LARGE SCALE GENOMIC DNA]</scope>
    <source>
        <strain evidence="2 3">CBS 449.75</strain>
    </source>
</reference>
<evidence type="ECO:0000313" key="2">
    <source>
        <dbReference type="EMBL" id="KAL2866681.1"/>
    </source>
</evidence>
<dbReference type="PROSITE" id="PS50011">
    <property type="entry name" value="PROTEIN_KINASE_DOM"/>
    <property type="match status" value="1"/>
</dbReference>